<dbReference type="STRING" id="446470.Snas_2429"/>
<evidence type="ECO:0000256" key="4">
    <source>
        <dbReference type="ARBA" id="ARBA00022692"/>
    </source>
</evidence>
<feature type="transmembrane region" description="Helical" evidence="7">
    <location>
        <begin position="355"/>
        <end position="378"/>
    </location>
</feature>
<evidence type="ECO:0000256" key="1">
    <source>
        <dbReference type="ARBA" id="ARBA00004651"/>
    </source>
</evidence>
<evidence type="ECO:0000256" key="6">
    <source>
        <dbReference type="ARBA" id="ARBA00023136"/>
    </source>
</evidence>
<proteinExistence type="predicted"/>
<keyword evidence="5 7" id="KW-1133">Transmembrane helix</keyword>
<evidence type="ECO:0000256" key="2">
    <source>
        <dbReference type="ARBA" id="ARBA00022448"/>
    </source>
</evidence>
<feature type="transmembrane region" description="Helical" evidence="7">
    <location>
        <begin position="384"/>
        <end position="402"/>
    </location>
</feature>
<evidence type="ECO:0000313" key="10">
    <source>
        <dbReference type="Proteomes" id="UP000000844"/>
    </source>
</evidence>
<dbReference type="PANTHER" id="PTHR23513:SF6">
    <property type="entry name" value="MAJOR FACILITATOR SUPERFAMILY ASSOCIATED DOMAIN-CONTAINING PROTEIN"/>
    <property type="match status" value="1"/>
</dbReference>
<comment type="subcellular location">
    <subcellularLocation>
        <location evidence="1">Cell membrane</location>
        <topology evidence="1">Multi-pass membrane protein</topology>
    </subcellularLocation>
</comment>
<feature type="transmembrane region" description="Helical" evidence="7">
    <location>
        <begin position="55"/>
        <end position="76"/>
    </location>
</feature>
<dbReference type="GO" id="GO:0005886">
    <property type="term" value="C:plasma membrane"/>
    <property type="evidence" value="ECO:0007669"/>
    <property type="project" value="UniProtKB-SubCell"/>
</dbReference>
<dbReference type="InterPro" id="IPR010290">
    <property type="entry name" value="TM_effector"/>
</dbReference>
<evidence type="ECO:0000256" key="7">
    <source>
        <dbReference type="SAM" id="Phobius"/>
    </source>
</evidence>
<dbReference type="HOGENOM" id="CLU_034180_13_0_11"/>
<keyword evidence="2" id="KW-0813">Transport</keyword>
<dbReference type="eggNOG" id="COG2814">
    <property type="taxonomic scope" value="Bacteria"/>
</dbReference>
<dbReference type="CDD" id="cd06173">
    <property type="entry name" value="MFS_MefA_like"/>
    <property type="match status" value="1"/>
</dbReference>
<evidence type="ECO:0000259" key="8">
    <source>
        <dbReference type="PROSITE" id="PS50850"/>
    </source>
</evidence>
<keyword evidence="6 7" id="KW-0472">Membrane</keyword>
<keyword evidence="4 7" id="KW-0812">Transmembrane</keyword>
<dbReference type="RefSeq" id="WP_013017683.1">
    <property type="nucleotide sequence ID" value="NC_013947.1"/>
</dbReference>
<name>D3Q4T2_STANL</name>
<dbReference type="Gene3D" id="1.20.1250.20">
    <property type="entry name" value="MFS general substrate transporter like domains"/>
    <property type="match status" value="1"/>
</dbReference>
<protein>
    <submittedName>
        <fullName evidence="9">Major facilitator superfamily MFS_1</fullName>
    </submittedName>
</protein>
<dbReference type="KEGG" id="sna:Snas_2429"/>
<dbReference type="SUPFAM" id="SSF103473">
    <property type="entry name" value="MFS general substrate transporter"/>
    <property type="match status" value="1"/>
</dbReference>
<dbReference type="EMBL" id="CP001778">
    <property type="protein sequence ID" value="ADD42112.1"/>
    <property type="molecule type" value="Genomic_DNA"/>
</dbReference>
<gene>
    <name evidence="9" type="ordered locus">Snas_2429</name>
</gene>
<dbReference type="Pfam" id="PF05977">
    <property type="entry name" value="MFS_3"/>
    <property type="match status" value="1"/>
</dbReference>
<dbReference type="AlphaFoldDB" id="D3Q4T2"/>
<feature type="transmembrane region" description="Helical" evidence="7">
    <location>
        <begin position="298"/>
        <end position="315"/>
    </location>
</feature>
<reference evidence="9 10" key="1">
    <citation type="journal article" date="2009" name="Stand. Genomic Sci.">
        <title>Complete genome sequence of Stackebrandtia nassauensis type strain (LLR-40K-21).</title>
        <authorList>
            <person name="Munk C."/>
            <person name="Lapidus A."/>
            <person name="Copeland A."/>
            <person name="Jando M."/>
            <person name="Mayilraj S."/>
            <person name="Glavina Del Rio T."/>
            <person name="Nolan M."/>
            <person name="Chen F."/>
            <person name="Lucas S."/>
            <person name="Tice H."/>
            <person name="Cheng J.F."/>
            <person name="Han C."/>
            <person name="Detter J.C."/>
            <person name="Bruce D."/>
            <person name="Goodwin L."/>
            <person name="Chain P."/>
            <person name="Pitluck S."/>
            <person name="Goker M."/>
            <person name="Ovchinikova G."/>
            <person name="Pati A."/>
            <person name="Ivanova N."/>
            <person name="Mavromatis K."/>
            <person name="Chen A."/>
            <person name="Palaniappan K."/>
            <person name="Land M."/>
            <person name="Hauser L."/>
            <person name="Chang Y.J."/>
            <person name="Jeffries C.D."/>
            <person name="Bristow J."/>
            <person name="Eisen J.A."/>
            <person name="Markowitz V."/>
            <person name="Hugenholtz P."/>
            <person name="Kyrpides N.C."/>
            <person name="Klenk H.P."/>
        </authorList>
    </citation>
    <scope>NUCLEOTIDE SEQUENCE [LARGE SCALE GENOMIC DNA]</scope>
    <source>
        <strain evidence="10">DSM 44728 / CIP 108903 / NRRL B-16338 / NBRC 102104 / LLR-40K-21</strain>
    </source>
</reference>
<dbReference type="PANTHER" id="PTHR23513">
    <property type="entry name" value="INTEGRAL MEMBRANE EFFLUX PROTEIN-RELATED"/>
    <property type="match status" value="1"/>
</dbReference>
<keyword evidence="3" id="KW-1003">Cell membrane</keyword>
<dbReference type="GO" id="GO:0022857">
    <property type="term" value="F:transmembrane transporter activity"/>
    <property type="evidence" value="ECO:0007669"/>
    <property type="project" value="InterPro"/>
</dbReference>
<feature type="domain" description="Major facilitator superfamily (MFS) profile" evidence="8">
    <location>
        <begin position="19"/>
        <end position="409"/>
    </location>
</feature>
<feature type="transmembrane region" description="Helical" evidence="7">
    <location>
        <begin position="88"/>
        <end position="109"/>
    </location>
</feature>
<feature type="transmembrane region" description="Helical" evidence="7">
    <location>
        <begin position="264"/>
        <end position="286"/>
    </location>
</feature>
<evidence type="ECO:0000313" key="9">
    <source>
        <dbReference type="EMBL" id="ADD42112.1"/>
    </source>
</evidence>
<dbReference type="OrthoDB" id="145388at2"/>
<feature type="transmembrane region" description="Helical" evidence="7">
    <location>
        <begin position="229"/>
        <end position="252"/>
    </location>
</feature>
<dbReference type="Proteomes" id="UP000000844">
    <property type="component" value="Chromosome"/>
</dbReference>
<dbReference type="InterPro" id="IPR036259">
    <property type="entry name" value="MFS_trans_sf"/>
</dbReference>
<evidence type="ECO:0000256" key="5">
    <source>
        <dbReference type="ARBA" id="ARBA00022989"/>
    </source>
</evidence>
<keyword evidence="10" id="KW-1185">Reference proteome</keyword>
<sequence length="418" mass="42573">MTAVAPPLAPTPVSYPRRNVPVLVGFTALTNLADGVLKVALPLLAVTVTSSPGQVAAVAVALSLPWLLASLHVGVLTDRVDRRLLLSLANAARLLVVAGLLFAVVTGALTMPLLYAVAVLIGVSDVVVSTASAALIPNAVAPSGRLRANAWITGAETVANEFAGPALGGLLIGLGAALSLGATAATYALGVGLIALLAGRFTPVPVATDQPRSVNGDIREGLRFLWHHRLLWTMTIAVSVMITGWSAWLALLPTFATGELGLGATGYGLLLSAIGIGGVAGAVLAGPINRLIGTRMTLLADIFGTIAMLALPAFVDEPWLIGAAAFAGGMGGTLWSVTSRTIGQNAVPDELRGRYLATARVIGWGTMPAGAALAGVLAELWGPRVAFAVFALAAATLIVPFLRVVTPQALAKVEAEAR</sequence>
<organism evidence="9 10">
    <name type="scientific">Stackebrandtia nassauensis (strain DSM 44728 / CIP 108903 / NRRL B-16338 / NBRC 102104 / LLR-40K-21)</name>
    <dbReference type="NCBI Taxonomy" id="446470"/>
    <lineage>
        <taxon>Bacteria</taxon>
        <taxon>Bacillati</taxon>
        <taxon>Actinomycetota</taxon>
        <taxon>Actinomycetes</taxon>
        <taxon>Glycomycetales</taxon>
        <taxon>Glycomycetaceae</taxon>
        <taxon>Stackebrandtia</taxon>
    </lineage>
</organism>
<dbReference type="PROSITE" id="PS50850">
    <property type="entry name" value="MFS"/>
    <property type="match status" value="1"/>
</dbReference>
<feature type="transmembrane region" description="Helical" evidence="7">
    <location>
        <begin position="321"/>
        <end position="343"/>
    </location>
</feature>
<dbReference type="InterPro" id="IPR020846">
    <property type="entry name" value="MFS_dom"/>
</dbReference>
<evidence type="ECO:0000256" key="3">
    <source>
        <dbReference type="ARBA" id="ARBA00022475"/>
    </source>
</evidence>
<accession>D3Q4T2</accession>